<proteinExistence type="predicted"/>
<reference evidence="2 3" key="1">
    <citation type="submission" date="2020-04" db="EMBL/GenBank/DDBJ databases">
        <authorList>
            <person name="Hitch T.C.A."/>
            <person name="Wylensek D."/>
            <person name="Clavel T."/>
        </authorList>
    </citation>
    <scope>NUCLEOTIDE SEQUENCE [LARGE SCALE GENOMIC DNA]</scope>
    <source>
        <strain evidence="2 3">BSM-130-P53-3C</strain>
    </source>
</reference>
<feature type="transmembrane region" description="Helical" evidence="1">
    <location>
        <begin position="63"/>
        <end position="82"/>
    </location>
</feature>
<comment type="caution">
    <text evidence="2">The sequence shown here is derived from an EMBL/GenBank/DDBJ whole genome shotgun (WGS) entry which is preliminary data.</text>
</comment>
<evidence type="ECO:0000313" key="2">
    <source>
        <dbReference type="EMBL" id="NME61899.1"/>
    </source>
</evidence>
<evidence type="ECO:0000256" key="1">
    <source>
        <dbReference type="SAM" id="Phobius"/>
    </source>
</evidence>
<gene>
    <name evidence="2" type="ORF">HF844_03645</name>
</gene>
<keyword evidence="1" id="KW-0472">Membrane</keyword>
<feature type="transmembrane region" description="Helical" evidence="1">
    <location>
        <begin position="6"/>
        <end position="29"/>
    </location>
</feature>
<keyword evidence="1" id="KW-0812">Transmembrane</keyword>
<protein>
    <submittedName>
        <fullName evidence="2">Uncharacterized protein</fullName>
    </submittedName>
</protein>
<dbReference type="EMBL" id="JABAGI010000003">
    <property type="protein sequence ID" value="NME61899.1"/>
    <property type="molecule type" value="Genomic_DNA"/>
</dbReference>
<accession>A0A7X9NQD9</accession>
<dbReference type="Proteomes" id="UP000588369">
    <property type="component" value="Unassembled WGS sequence"/>
</dbReference>
<dbReference type="RefSeq" id="WP_168983999.1">
    <property type="nucleotide sequence ID" value="NZ_JABAGI010000003.1"/>
</dbReference>
<keyword evidence="1" id="KW-1133">Transmembrane helix</keyword>
<feature type="transmembrane region" description="Helical" evidence="1">
    <location>
        <begin position="36"/>
        <end position="57"/>
    </location>
</feature>
<sequence length="90" mass="8987">MSDDPVIVLDLLACLSAEMSAFMLLLAVWRVVCGRFPAALAAGGLALLAATVPGLWWGAGTGTGAVVMFALTLVGLGPAVMVRAEGGADA</sequence>
<name>A0A7X9NQD9_9BIFI</name>
<evidence type="ECO:0000313" key="3">
    <source>
        <dbReference type="Proteomes" id="UP000588369"/>
    </source>
</evidence>
<dbReference type="AlphaFoldDB" id="A0A7X9NQD9"/>
<organism evidence="2 3">
    <name type="scientific">Bifidobacterium thermophilum</name>
    <dbReference type="NCBI Taxonomy" id="33905"/>
    <lineage>
        <taxon>Bacteria</taxon>
        <taxon>Bacillati</taxon>
        <taxon>Actinomycetota</taxon>
        <taxon>Actinomycetes</taxon>
        <taxon>Bifidobacteriales</taxon>
        <taxon>Bifidobacteriaceae</taxon>
        <taxon>Bifidobacterium</taxon>
    </lineage>
</organism>